<dbReference type="EMBL" id="JAUHTC010000091">
    <property type="protein sequence ID" value="MDN4521354.1"/>
    <property type="molecule type" value="Genomic_DNA"/>
</dbReference>
<reference evidence="1" key="1">
    <citation type="submission" date="2023-07" db="EMBL/GenBank/DDBJ databases">
        <title>Degradation of tert-butanol by M. austroafricanum TBA100.</title>
        <authorList>
            <person name="Helbich S."/>
            <person name="Vainshtein Y."/>
        </authorList>
    </citation>
    <scope>NUCLEOTIDE SEQUENCE</scope>
    <source>
        <strain evidence="1">TBA100</strain>
    </source>
</reference>
<evidence type="ECO:0000313" key="2">
    <source>
        <dbReference type="Proteomes" id="UP001172687"/>
    </source>
</evidence>
<name>A0ABT8HKU0_MYCAO</name>
<evidence type="ECO:0008006" key="3">
    <source>
        <dbReference type="Google" id="ProtNLM"/>
    </source>
</evidence>
<dbReference type="Proteomes" id="UP001172687">
    <property type="component" value="Unassembled WGS sequence"/>
</dbReference>
<evidence type="ECO:0000313" key="1">
    <source>
        <dbReference type="EMBL" id="MDN4521354.1"/>
    </source>
</evidence>
<sequence>MTLPSNGVQWKTAHGISTNPLAIFQGVITNVLFRDYMGGLTNLCDTVMGTVHDDESGKDFLTPFAGDGLYRDDLHDPDFPGGQWWDPGLINDEGWEFSPDFDVQAIRSGQSIRAVRWNETAQDDELSVTLQEVNDITERIRHNKRLVNVRDLGAIGYVSAAPMEPTRVERQVIALLEDGDKRLAVVFPRMGRKKTGKTQAARKNPFELPTTWGALPCPFADTPFYIVPEGAGWRGLGGAPVFSAAPVATAGATGAASVVFVIPTLQNDPPPDDFTYAYEKKVGAGAWESAGAPATTSATSTQVTAGFTGLTAGSTQFRVIATAQSGQSTTSDASAAVTIT</sequence>
<accession>A0ABT8HKU0</accession>
<comment type="caution">
    <text evidence="1">The sequence shown here is derived from an EMBL/GenBank/DDBJ whole genome shotgun (WGS) entry which is preliminary data.</text>
</comment>
<proteinExistence type="predicted"/>
<protein>
    <recommendedName>
        <fullName evidence="3">Fibronectin type-III domain-containing protein</fullName>
    </recommendedName>
</protein>
<organism evidence="1 2">
    <name type="scientific">Mycolicibacterium austroafricanum</name>
    <name type="common">Mycobacterium austroafricanum</name>
    <dbReference type="NCBI Taxonomy" id="39687"/>
    <lineage>
        <taxon>Bacteria</taxon>
        <taxon>Bacillati</taxon>
        <taxon>Actinomycetota</taxon>
        <taxon>Actinomycetes</taxon>
        <taxon>Mycobacteriales</taxon>
        <taxon>Mycobacteriaceae</taxon>
        <taxon>Mycolicibacterium</taxon>
    </lineage>
</organism>
<dbReference type="RefSeq" id="WP_301161750.1">
    <property type="nucleotide sequence ID" value="NZ_JAUHTC010000091.1"/>
</dbReference>
<keyword evidence="2" id="KW-1185">Reference proteome</keyword>
<gene>
    <name evidence="1" type="ORF">QYF68_26550</name>
</gene>